<organism evidence="1 2">
    <name type="scientific">Acinetobacter ursingii</name>
    <dbReference type="NCBI Taxonomy" id="108980"/>
    <lineage>
        <taxon>Bacteria</taxon>
        <taxon>Pseudomonadati</taxon>
        <taxon>Pseudomonadota</taxon>
        <taxon>Gammaproteobacteria</taxon>
        <taxon>Moraxellales</taxon>
        <taxon>Moraxellaceae</taxon>
        <taxon>Acinetobacter</taxon>
    </lineage>
</organism>
<evidence type="ECO:0000313" key="1">
    <source>
        <dbReference type="EMBL" id="UYF76025.1"/>
    </source>
</evidence>
<protein>
    <submittedName>
        <fullName evidence="1">Uncharacterized protein</fullName>
    </submittedName>
</protein>
<dbReference type="RefSeq" id="WP_263503684.1">
    <property type="nucleotide sequence ID" value="NZ_CP089044.1"/>
</dbReference>
<proteinExistence type="predicted"/>
<dbReference type="AlphaFoldDB" id="A0AA46PKF0"/>
<evidence type="ECO:0000313" key="2">
    <source>
        <dbReference type="Proteomes" id="UP001164081"/>
    </source>
</evidence>
<reference evidence="1" key="1">
    <citation type="journal article" date="2022" name="J Glob Antimicrob Resist">
        <title>Comparative analysis of IMP-4- and OXA-58-containing plasmids of three carbapenemase-producing Acinetobacter ursingii strains in the Netherlands.</title>
        <authorList>
            <person name="Hendrickx A.P.A."/>
            <person name="Schade R.P."/>
            <person name="Landman F."/>
            <person name="Bosch T."/>
            <person name="Schouls L.M."/>
            <person name="van Dijk K."/>
        </authorList>
    </citation>
    <scope>NUCLEOTIDE SEQUENCE</scope>
    <source>
        <strain evidence="1">RIVM_C010761</strain>
    </source>
</reference>
<sequence length="67" mass="7519">MIVGLATNALSKIFATLDKDVTKKAQSSQLASYAEIYKYVLLNKEESSRFPNDEEFEQALLAVTFMP</sequence>
<dbReference type="EMBL" id="CP089044">
    <property type="protein sequence ID" value="UYF76025.1"/>
    <property type="molecule type" value="Genomic_DNA"/>
</dbReference>
<name>A0AA46PKF0_9GAMM</name>
<accession>A0AA46PKF0</accession>
<gene>
    <name evidence="1" type="ORF">LSO58_03705</name>
</gene>
<dbReference type="Proteomes" id="UP001164081">
    <property type="component" value="Chromosome"/>
</dbReference>